<dbReference type="Pfam" id="PF00916">
    <property type="entry name" value="Sulfate_transp"/>
    <property type="match status" value="1"/>
</dbReference>
<evidence type="ECO:0000256" key="1">
    <source>
        <dbReference type="ARBA" id="ARBA00004141"/>
    </source>
</evidence>
<feature type="transmembrane region" description="Helical" evidence="5">
    <location>
        <begin position="257"/>
        <end position="277"/>
    </location>
</feature>
<proteinExistence type="predicted"/>
<gene>
    <name evidence="7" type="ORF">BECKDK2373C_GA0170839_105914</name>
</gene>
<evidence type="ECO:0000256" key="2">
    <source>
        <dbReference type="ARBA" id="ARBA00022692"/>
    </source>
</evidence>
<keyword evidence="3 5" id="KW-1133">Transmembrane helix</keyword>
<feature type="transmembrane region" description="Helical" evidence="5">
    <location>
        <begin position="222"/>
        <end position="245"/>
    </location>
</feature>
<dbReference type="InterPro" id="IPR002645">
    <property type="entry name" value="STAS_dom"/>
</dbReference>
<name>A0A450STK4_9GAMM</name>
<dbReference type="InterPro" id="IPR011547">
    <property type="entry name" value="SLC26A/SulP_dom"/>
</dbReference>
<evidence type="ECO:0000256" key="3">
    <source>
        <dbReference type="ARBA" id="ARBA00022989"/>
    </source>
</evidence>
<evidence type="ECO:0000313" key="7">
    <source>
        <dbReference type="EMBL" id="VFJ57384.1"/>
    </source>
</evidence>
<keyword evidence="2 5" id="KW-0812">Transmembrane</keyword>
<protein>
    <submittedName>
        <fullName evidence="7">Sulfate permease, SulP family</fullName>
    </submittedName>
</protein>
<dbReference type="GO" id="GO:0055085">
    <property type="term" value="P:transmembrane transport"/>
    <property type="evidence" value="ECO:0007669"/>
    <property type="project" value="InterPro"/>
</dbReference>
<dbReference type="InterPro" id="IPR001902">
    <property type="entry name" value="SLC26A/SulP_fam"/>
</dbReference>
<dbReference type="SUPFAM" id="SSF52091">
    <property type="entry name" value="SpoIIaa-like"/>
    <property type="match status" value="1"/>
</dbReference>
<dbReference type="EMBL" id="CAADEY010000059">
    <property type="protein sequence ID" value="VFJ57384.1"/>
    <property type="molecule type" value="Genomic_DNA"/>
</dbReference>
<evidence type="ECO:0000259" key="6">
    <source>
        <dbReference type="PROSITE" id="PS50801"/>
    </source>
</evidence>
<feature type="transmembrane region" description="Helical" evidence="5">
    <location>
        <begin position="412"/>
        <end position="431"/>
    </location>
</feature>
<dbReference type="Gene3D" id="3.30.750.24">
    <property type="entry name" value="STAS domain"/>
    <property type="match status" value="1"/>
</dbReference>
<keyword evidence="4 5" id="KW-0472">Membrane</keyword>
<dbReference type="CDD" id="cd07042">
    <property type="entry name" value="STAS_SulP_like_sulfate_transporter"/>
    <property type="match status" value="1"/>
</dbReference>
<sequence>MVVVKNPGAFCPCHLRPGKTARRKNLILPVLLNDTPPPSSRRRLPDAVLNMTKNQWSRLFPFFLWWPAVNRETFRVDLLAGLGNALLTLPQGLAFAAIAGMPIEYGLYAGMVPAVIAALFGSSWHLVSGPTTAASIVMFSALSALAEPGSANYVAFALTLTFLVGLIQLGFGLARIGALVHFISHSVITGFTAGAALVIAAGQAKHFLGLDLPHDSHLYETMLAIVSHLGDVDPAIAGIGVLTITGGVLSKRFFPKIPYMISAMALGGLGAFVLAHLPGLEAAAVSIPMAGAFPASLPPLSVPDFSLETIRQLAPAALAMTLFALTEATSIGRSLAARSGQHLDGNQEFIGQGLSNIVGSFFSAYVATGSFNRSAANYAAGARTPMAAIFSGLALMAVIIPMAPLGAYLPNAVMAGVLLMVAVTLVDVRAIRAIIRTSRSETLVLVITFTCTLVFDLTFAILAGVILSLIVYLARTSHPPVVSRVPDPHHPRRALVVDPNLPECPQLKLVRIQGSLFFGAVHHVRECFRRFEHESPEQKHLAITAIGINFSDVAGAEMLVREAGARRKRGGGLYLIRPKPGLLDPLRRGGYLDSIGEENLFFSKEEAISAIVSSRLDPRICAACAKRIFLECPPSDTAGQESVRRS</sequence>
<evidence type="ECO:0000256" key="5">
    <source>
        <dbReference type="SAM" id="Phobius"/>
    </source>
</evidence>
<dbReference type="Pfam" id="PF01740">
    <property type="entry name" value="STAS"/>
    <property type="match status" value="1"/>
</dbReference>
<dbReference type="AlphaFoldDB" id="A0A450STK4"/>
<feature type="transmembrane region" description="Helical" evidence="5">
    <location>
        <begin position="387"/>
        <end position="406"/>
    </location>
</feature>
<reference evidence="7" key="1">
    <citation type="submission" date="2019-02" db="EMBL/GenBank/DDBJ databases">
        <authorList>
            <person name="Gruber-Vodicka R. H."/>
            <person name="Seah K. B. B."/>
        </authorList>
    </citation>
    <scope>NUCLEOTIDE SEQUENCE</scope>
    <source>
        <strain evidence="7">BECK_DK161</strain>
    </source>
</reference>
<feature type="transmembrane region" description="Helical" evidence="5">
    <location>
        <begin position="151"/>
        <end position="171"/>
    </location>
</feature>
<feature type="transmembrane region" description="Helical" evidence="5">
    <location>
        <begin position="105"/>
        <end position="121"/>
    </location>
</feature>
<dbReference type="GO" id="GO:0016020">
    <property type="term" value="C:membrane"/>
    <property type="evidence" value="ECO:0007669"/>
    <property type="project" value="UniProtKB-SubCell"/>
</dbReference>
<feature type="transmembrane region" description="Helical" evidence="5">
    <location>
        <begin position="178"/>
        <end position="202"/>
    </location>
</feature>
<dbReference type="PROSITE" id="PS50801">
    <property type="entry name" value="STAS"/>
    <property type="match status" value="1"/>
</dbReference>
<evidence type="ECO:0000256" key="4">
    <source>
        <dbReference type="ARBA" id="ARBA00023136"/>
    </source>
</evidence>
<comment type="subcellular location">
    <subcellularLocation>
        <location evidence="1">Membrane</location>
        <topology evidence="1">Multi-pass membrane protein</topology>
    </subcellularLocation>
</comment>
<feature type="transmembrane region" description="Helical" evidence="5">
    <location>
        <begin position="349"/>
        <end position="367"/>
    </location>
</feature>
<feature type="transmembrane region" description="Helical" evidence="5">
    <location>
        <begin position="78"/>
        <end position="99"/>
    </location>
</feature>
<feature type="transmembrane region" description="Helical" evidence="5">
    <location>
        <begin position="443"/>
        <end position="474"/>
    </location>
</feature>
<organism evidence="7">
    <name type="scientific">Candidatus Kentrum sp. DK</name>
    <dbReference type="NCBI Taxonomy" id="2126562"/>
    <lineage>
        <taxon>Bacteria</taxon>
        <taxon>Pseudomonadati</taxon>
        <taxon>Pseudomonadota</taxon>
        <taxon>Gammaproteobacteria</taxon>
        <taxon>Candidatus Kentrum</taxon>
    </lineage>
</organism>
<feature type="domain" description="STAS" evidence="6">
    <location>
        <begin position="497"/>
        <end position="611"/>
    </location>
</feature>
<dbReference type="InterPro" id="IPR036513">
    <property type="entry name" value="STAS_dom_sf"/>
</dbReference>
<accession>A0A450STK4</accession>
<dbReference type="PANTHER" id="PTHR11814">
    <property type="entry name" value="SULFATE TRANSPORTER"/>
    <property type="match status" value="1"/>
</dbReference>